<evidence type="ECO:0000313" key="2">
    <source>
        <dbReference type="Proteomes" id="UP001476798"/>
    </source>
</evidence>
<comment type="caution">
    <text evidence="1">The sequence shown here is derived from an EMBL/GenBank/DDBJ whole genome shotgun (WGS) entry which is preliminary data.</text>
</comment>
<dbReference type="Proteomes" id="UP001476798">
    <property type="component" value="Unassembled WGS sequence"/>
</dbReference>
<organism evidence="1 2">
    <name type="scientific">Goodea atripinnis</name>
    <dbReference type="NCBI Taxonomy" id="208336"/>
    <lineage>
        <taxon>Eukaryota</taxon>
        <taxon>Metazoa</taxon>
        <taxon>Chordata</taxon>
        <taxon>Craniata</taxon>
        <taxon>Vertebrata</taxon>
        <taxon>Euteleostomi</taxon>
        <taxon>Actinopterygii</taxon>
        <taxon>Neopterygii</taxon>
        <taxon>Teleostei</taxon>
        <taxon>Neoteleostei</taxon>
        <taxon>Acanthomorphata</taxon>
        <taxon>Ovalentaria</taxon>
        <taxon>Atherinomorphae</taxon>
        <taxon>Cyprinodontiformes</taxon>
        <taxon>Goodeidae</taxon>
        <taxon>Goodea</taxon>
    </lineage>
</organism>
<reference evidence="1 2" key="1">
    <citation type="submission" date="2021-06" db="EMBL/GenBank/DDBJ databases">
        <authorList>
            <person name="Palmer J.M."/>
        </authorList>
    </citation>
    <scope>NUCLEOTIDE SEQUENCE [LARGE SCALE GENOMIC DNA]</scope>
    <source>
        <strain evidence="1 2">GA_2019</strain>
        <tissue evidence="1">Muscle</tissue>
    </source>
</reference>
<accession>A0ABV0MGQ8</accession>
<gene>
    <name evidence="1" type="ORF">GOODEAATRI_010516</name>
</gene>
<evidence type="ECO:0000313" key="1">
    <source>
        <dbReference type="EMBL" id="MEQ2158269.1"/>
    </source>
</evidence>
<proteinExistence type="predicted"/>
<dbReference type="EMBL" id="JAHRIO010000619">
    <property type="protein sequence ID" value="MEQ2158269.1"/>
    <property type="molecule type" value="Genomic_DNA"/>
</dbReference>
<sequence length="119" mass="13163">MVNKDQHELIGCAYTCDSHEFIASALCLAKNVKYLNIRLCCSYDVRAESNQVYHSLVCHRSLQIASFCLDRELMIIAVGVLALEDSQIPPFSLRIPSLNPAPPSSTATPPLHVTTLYPC</sequence>
<keyword evidence="2" id="KW-1185">Reference proteome</keyword>
<protein>
    <submittedName>
        <fullName evidence="1">Uncharacterized protein</fullName>
    </submittedName>
</protein>
<name>A0ABV0MGQ8_9TELE</name>